<dbReference type="KEGG" id="pfv:Psefu_3741"/>
<dbReference type="OrthoDB" id="9768004at2"/>
<dbReference type="EMBL" id="CP002727">
    <property type="protein sequence ID" value="AEF23701.1"/>
    <property type="molecule type" value="Genomic_DNA"/>
</dbReference>
<sequence>MFGYHHIEKTMDEHIREIADLALSSQTLIILDTNIIAYLYKLHEAARQEFFAWSDAAVLSERLAIPAWAASEYLSRVTGKNLESYTPKSKEPTQIKKALENLHQTAALFVDDDILRRTSFQGDRIAYINGFRAAIEELEKHLCVFKHQFDAGTIHQQIIDHLSSCILDSDLSSLCSRAAHEGAARFEHRMPPGFKDGNKDENPYGDLIIWYEIIEKSNAASAKFPKVLFVTNDEKSDWVYAPKMRSQIVRDVRKSVGNSAPEIKIIDPRLVSEFRRETGHPDITICTLATLIEGLSRSNGTEFSQLAAAIQVNTQELLVDTAIINEVENDADVAPEDEPPILEANAAVVDEVPAIKEVEQRLQYSQEAIADALYQVDPPSAINKIIDELKSHNWYTQNPAILKISSIRDETFPPSSWFVLGRNVYQAACGNSQKAMEFMASLESRLASFSEETAKHILAGILFEIYFDARGQFREVLKFSYADKPLSLVTRQEYSDVVAFMLSKLEQFTDRLKFLPGDIARKHLVITSTPVKRAEEAESEEVSELNSITLDGVELMKDVEEPQEVSPWGRLATTRTLYINRIRERISEELAIPRWALEIETLPPIVSDRKLWMPDNRAFEPKQIL</sequence>
<evidence type="ECO:0000313" key="2">
    <source>
        <dbReference type="EMBL" id="AEF23701.1"/>
    </source>
</evidence>
<gene>
    <name evidence="2" type="ordered locus">Psefu_3741</name>
</gene>
<dbReference type="RefSeq" id="WP_013792824.1">
    <property type="nucleotide sequence ID" value="NC_015556.1"/>
</dbReference>
<dbReference type="Proteomes" id="UP000000686">
    <property type="component" value="Chromosome"/>
</dbReference>
<protein>
    <recommendedName>
        <fullName evidence="1">PIN like domain-containing protein</fullName>
    </recommendedName>
</protein>
<dbReference type="Pfam" id="PF18476">
    <property type="entry name" value="PIN_8"/>
    <property type="match status" value="1"/>
</dbReference>
<feature type="domain" description="PIN like" evidence="1">
    <location>
        <begin position="28"/>
        <end position="244"/>
    </location>
</feature>
<dbReference type="eggNOG" id="COG1196">
    <property type="taxonomic scope" value="Bacteria"/>
</dbReference>
<accession>F6AFR8</accession>
<proteinExistence type="predicted"/>
<dbReference type="AlphaFoldDB" id="F6AFR8"/>
<reference evidence="2 3" key="1">
    <citation type="submission" date="2011-04" db="EMBL/GenBank/DDBJ databases">
        <title>Complete sequence of Pseudomonas fulva 12-X.</title>
        <authorList>
            <consortium name="US DOE Joint Genome Institute"/>
            <person name="Lucas S."/>
            <person name="Han J."/>
            <person name="Lapidus A."/>
            <person name="Cheng J.-F."/>
            <person name="Goodwin L."/>
            <person name="Pitluck S."/>
            <person name="Peters L."/>
            <person name="Mikhailova N."/>
            <person name="Pagani I."/>
            <person name="Davenport K."/>
            <person name="Han C."/>
            <person name="Tapia R."/>
            <person name="Land M."/>
            <person name="Hauser L."/>
            <person name="Kyrpides N."/>
            <person name="Ivanova N."/>
            <person name="Pagani I."/>
            <person name="Lcollab F.I."/>
            <person name="Woyke T."/>
        </authorList>
    </citation>
    <scope>NUCLEOTIDE SEQUENCE [LARGE SCALE GENOMIC DNA]</scope>
    <source>
        <strain evidence="3">12-X</strain>
    </source>
</reference>
<organism evidence="2 3">
    <name type="scientific">Pseudomonas fulva (strain 12-X)</name>
    <dbReference type="NCBI Taxonomy" id="743720"/>
    <lineage>
        <taxon>Bacteria</taxon>
        <taxon>Pseudomonadati</taxon>
        <taxon>Pseudomonadota</taxon>
        <taxon>Gammaproteobacteria</taxon>
        <taxon>Pseudomonadales</taxon>
        <taxon>Pseudomonadaceae</taxon>
        <taxon>Pseudomonas</taxon>
    </lineage>
</organism>
<dbReference type="STRING" id="743720.Psefu_3741"/>
<evidence type="ECO:0000259" key="1">
    <source>
        <dbReference type="Pfam" id="PF18476"/>
    </source>
</evidence>
<dbReference type="InterPro" id="IPR041578">
    <property type="entry name" value="PIN_8"/>
</dbReference>
<name>F6AFR8_PSEF1</name>
<dbReference type="eggNOG" id="COG4249">
    <property type="taxonomic scope" value="Bacteria"/>
</dbReference>
<keyword evidence="3" id="KW-1185">Reference proteome</keyword>
<evidence type="ECO:0000313" key="3">
    <source>
        <dbReference type="Proteomes" id="UP000000686"/>
    </source>
</evidence>
<dbReference type="HOGENOM" id="CLU_423244_0_0_6"/>